<gene>
    <name evidence="3" type="ORF">C7M84_023905</name>
</gene>
<reference evidence="3 4" key="2">
    <citation type="submission" date="2019-01" db="EMBL/GenBank/DDBJ databases">
        <title>The decoding of complex shrimp genome reveals the adaptation for benthos swimmer, frequently molting mechanism and breeding impact on genome.</title>
        <authorList>
            <person name="Sun Y."/>
            <person name="Gao Y."/>
            <person name="Yu Y."/>
        </authorList>
    </citation>
    <scope>NUCLEOTIDE SEQUENCE [LARGE SCALE GENOMIC DNA]</scope>
    <source>
        <tissue evidence="3">Muscle</tissue>
    </source>
</reference>
<dbReference type="GO" id="GO:0032389">
    <property type="term" value="C:MutLalpha complex"/>
    <property type="evidence" value="ECO:0007669"/>
    <property type="project" value="TreeGrafter"/>
</dbReference>
<dbReference type="AlphaFoldDB" id="A0A423U2I6"/>
<evidence type="ECO:0000256" key="2">
    <source>
        <dbReference type="SAM" id="Phobius"/>
    </source>
</evidence>
<dbReference type="GO" id="GO:0016887">
    <property type="term" value="F:ATP hydrolysis activity"/>
    <property type="evidence" value="ECO:0007669"/>
    <property type="project" value="InterPro"/>
</dbReference>
<dbReference type="GO" id="GO:0004519">
    <property type="term" value="F:endonuclease activity"/>
    <property type="evidence" value="ECO:0007669"/>
    <property type="project" value="UniProtKB-KW"/>
</dbReference>
<organism evidence="3 4">
    <name type="scientific">Penaeus vannamei</name>
    <name type="common">Whiteleg shrimp</name>
    <name type="synonym">Litopenaeus vannamei</name>
    <dbReference type="NCBI Taxonomy" id="6689"/>
    <lineage>
        <taxon>Eukaryota</taxon>
        <taxon>Metazoa</taxon>
        <taxon>Ecdysozoa</taxon>
        <taxon>Arthropoda</taxon>
        <taxon>Crustacea</taxon>
        <taxon>Multicrustacea</taxon>
        <taxon>Malacostraca</taxon>
        <taxon>Eumalacostraca</taxon>
        <taxon>Eucarida</taxon>
        <taxon>Decapoda</taxon>
        <taxon>Dendrobranchiata</taxon>
        <taxon>Penaeoidea</taxon>
        <taxon>Penaeidae</taxon>
        <taxon>Penaeus</taxon>
    </lineage>
</organism>
<keyword evidence="2" id="KW-0812">Transmembrane</keyword>
<dbReference type="Proteomes" id="UP000283509">
    <property type="component" value="Unassembled WGS sequence"/>
</dbReference>
<dbReference type="Pfam" id="PF13589">
    <property type="entry name" value="HATPase_c_3"/>
    <property type="match status" value="1"/>
</dbReference>
<keyword evidence="2" id="KW-1133">Transmembrane helix</keyword>
<keyword evidence="3" id="KW-0378">Hydrolase</keyword>
<feature type="transmembrane region" description="Helical" evidence="2">
    <location>
        <begin position="213"/>
        <end position="233"/>
    </location>
</feature>
<comment type="caution">
    <text evidence="3">The sequence shown here is derived from an EMBL/GenBank/DDBJ whole genome shotgun (WGS) entry which is preliminary data.</text>
</comment>
<dbReference type="GO" id="GO:0030983">
    <property type="term" value="F:mismatched DNA binding"/>
    <property type="evidence" value="ECO:0007669"/>
    <property type="project" value="InterPro"/>
</dbReference>
<sequence length="298" mass="32772">MLWSGCFNTWNSYQRTCGNSIDAGATSVEIRLRDHGISLIEVIDNGKGVEESDFEGLTLKHHTSKIQDFGDLVGVKTFGFRGEALSSLCALSDLTIATRHESQAVATKLVYDHNGKLITKTPCPRQVGTTVTLQNLFSTLPVRHKEFQRNIKKEFGKMVQVLNSYCLISTGIRISCTNQSDKGKKSVVLSTNGHPTIKENISSVFGAKQVTHFLLISLFSLLSLLCCFSFSLFLTHSLKYLSPLPNPLPQVSFFLFLTHSLNPLLPLLPSLSLHLPFEFSLPVSLPLSVSNSASQANA</sequence>
<comment type="similarity">
    <text evidence="1">Belongs to the DNA mismatch repair MutL/HexB family.</text>
</comment>
<dbReference type="FunFam" id="3.30.565.10:FF:000014">
    <property type="entry name" value="Mismatch repair endonuclease pms1, putative"/>
    <property type="match status" value="1"/>
</dbReference>
<name>A0A423U2I6_PENVA</name>
<proteinExistence type="inferred from homology"/>
<accession>A0A423U2I6</accession>
<dbReference type="GO" id="GO:0006298">
    <property type="term" value="P:mismatch repair"/>
    <property type="evidence" value="ECO:0007669"/>
    <property type="project" value="InterPro"/>
</dbReference>
<dbReference type="GO" id="GO:0005524">
    <property type="term" value="F:ATP binding"/>
    <property type="evidence" value="ECO:0007669"/>
    <property type="project" value="InterPro"/>
</dbReference>
<dbReference type="SUPFAM" id="SSF55874">
    <property type="entry name" value="ATPase domain of HSP90 chaperone/DNA topoisomerase II/histidine kinase"/>
    <property type="match status" value="1"/>
</dbReference>
<evidence type="ECO:0000313" key="4">
    <source>
        <dbReference type="Proteomes" id="UP000283509"/>
    </source>
</evidence>
<keyword evidence="4" id="KW-1185">Reference proteome</keyword>
<keyword evidence="3" id="KW-0540">Nuclease</keyword>
<keyword evidence="3" id="KW-0255">Endonuclease</keyword>
<dbReference type="PROSITE" id="PS00058">
    <property type="entry name" value="DNA_MISMATCH_REPAIR_1"/>
    <property type="match status" value="1"/>
</dbReference>
<dbReference type="STRING" id="6689.A0A423U2I6"/>
<dbReference type="InterPro" id="IPR038973">
    <property type="entry name" value="MutL/Mlh/Pms-like"/>
</dbReference>
<dbReference type="GO" id="GO:0140664">
    <property type="term" value="F:ATP-dependent DNA damage sensor activity"/>
    <property type="evidence" value="ECO:0007669"/>
    <property type="project" value="InterPro"/>
</dbReference>
<dbReference type="EMBL" id="QCYY01000759">
    <property type="protein sequence ID" value="ROT82920.1"/>
    <property type="molecule type" value="Genomic_DNA"/>
</dbReference>
<dbReference type="NCBIfam" id="TIGR00585">
    <property type="entry name" value="mutl"/>
    <property type="match status" value="1"/>
</dbReference>
<keyword evidence="2" id="KW-0472">Membrane</keyword>
<evidence type="ECO:0000256" key="1">
    <source>
        <dbReference type="ARBA" id="ARBA00006082"/>
    </source>
</evidence>
<dbReference type="PANTHER" id="PTHR10073:SF52">
    <property type="entry name" value="MISMATCH REPAIR ENDONUCLEASE PMS2"/>
    <property type="match status" value="1"/>
</dbReference>
<dbReference type="OrthoDB" id="10254304at2759"/>
<evidence type="ECO:0000313" key="3">
    <source>
        <dbReference type="EMBL" id="ROT82920.1"/>
    </source>
</evidence>
<reference evidence="3 4" key="1">
    <citation type="submission" date="2018-04" db="EMBL/GenBank/DDBJ databases">
        <authorList>
            <person name="Zhang X."/>
            <person name="Yuan J."/>
            <person name="Li F."/>
            <person name="Xiang J."/>
        </authorList>
    </citation>
    <scope>NUCLEOTIDE SEQUENCE [LARGE SCALE GENOMIC DNA]</scope>
    <source>
        <tissue evidence="3">Muscle</tissue>
    </source>
</reference>
<dbReference type="CDD" id="cd16926">
    <property type="entry name" value="HATPase_MutL-MLH-PMS-like"/>
    <property type="match status" value="1"/>
</dbReference>
<dbReference type="InterPro" id="IPR036890">
    <property type="entry name" value="HATPase_C_sf"/>
</dbReference>
<dbReference type="InterPro" id="IPR002099">
    <property type="entry name" value="MutL/Mlh/PMS"/>
</dbReference>
<protein>
    <submittedName>
        <fullName evidence="3">Mismatch repair endonuclease PMS2</fullName>
    </submittedName>
</protein>
<dbReference type="PANTHER" id="PTHR10073">
    <property type="entry name" value="DNA MISMATCH REPAIR PROTEIN MLH, PMS, MUTL"/>
    <property type="match status" value="1"/>
</dbReference>
<dbReference type="Gene3D" id="3.30.565.10">
    <property type="entry name" value="Histidine kinase-like ATPase, C-terminal domain"/>
    <property type="match status" value="1"/>
</dbReference>
<dbReference type="InterPro" id="IPR014762">
    <property type="entry name" value="DNA_mismatch_repair_CS"/>
</dbReference>